<keyword evidence="3" id="KW-1185">Reference proteome</keyword>
<dbReference type="Proteomes" id="UP000673691">
    <property type="component" value="Unassembled WGS sequence"/>
</dbReference>
<name>A0A8H7ZTA1_9FUNG</name>
<dbReference type="AlphaFoldDB" id="A0A8H7ZTA1"/>
<proteinExistence type="predicted"/>
<sequence length="57" mass="6256">MILDDGEDSDSTDDSNAEGYYLNDYPDADSYSHHSPENSDSDSDGIYYHEVADSDSG</sequence>
<feature type="region of interest" description="Disordered" evidence="1">
    <location>
        <begin position="1"/>
        <end position="57"/>
    </location>
</feature>
<gene>
    <name evidence="2" type="ORF">BJ554DRAFT_847</name>
</gene>
<dbReference type="EMBL" id="JAEFCI010007806">
    <property type="protein sequence ID" value="KAG5458850.1"/>
    <property type="molecule type" value="Genomic_DNA"/>
</dbReference>
<organism evidence="2 3">
    <name type="scientific">Olpidium bornovanus</name>
    <dbReference type="NCBI Taxonomy" id="278681"/>
    <lineage>
        <taxon>Eukaryota</taxon>
        <taxon>Fungi</taxon>
        <taxon>Fungi incertae sedis</taxon>
        <taxon>Olpidiomycota</taxon>
        <taxon>Olpidiomycotina</taxon>
        <taxon>Olpidiomycetes</taxon>
        <taxon>Olpidiales</taxon>
        <taxon>Olpidiaceae</taxon>
        <taxon>Olpidium</taxon>
    </lineage>
</organism>
<feature type="compositionally biased region" description="Acidic residues" evidence="1">
    <location>
        <begin position="1"/>
        <end position="16"/>
    </location>
</feature>
<protein>
    <submittedName>
        <fullName evidence="2">Uncharacterized protein</fullName>
    </submittedName>
</protein>
<evidence type="ECO:0000256" key="1">
    <source>
        <dbReference type="SAM" id="MobiDB-lite"/>
    </source>
</evidence>
<accession>A0A8H7ZTA1</accession>
<evidence type="ECO:0000313" key="2">
    <source>
        <dbReference type="EMBL" id="KAG5458850.1"/>
    </source>
</evidence>
<comment type="caution">
    <text evidence="2">The sequence shown here is derived from an EMBL/GenBank/DDBJ whole genome shotgun (WGS) entry which is preliminary data.</text>
</comment>
<reference evidence="2 3" key="1">
    <citation type="journal article" name="Sci. Rep.">
        <title>Genome-scale phylogenetic analyses confirm Olpidium as the closest living zoosporic fungus to the non-flagellated, terrestrial fungi.</title>
        <authorList>
            <person name="Chang Y."/>
            <person name="Rochon D."/>
            <person name="Sekimoto S."/>
            <person name="Wang Y."/>
            <person name="Chovatia M."/>
            <person name="Sandor L."/>
            <person name="Salamov A."/>
            <person name="Grigoriev I.V."/>
            <person name="Stajich J.E."/>
            <person name="Spatafora J.W."/>
        </authorList>
    </citation>
    <scope>NUCLEOTIDE SEQUENCE [LARGE SCALE GENOMIC DNA]</scope>
    <source>
        <strain evidence="2">S191</strain>
    </source>
</reference>
<evidence type="ECO:0000313" key="3">
    <source>
        <dbReference type="Proteomes" id="UP000673691"/>
    </source>
</evidence>